<dbReference type="CDD" id="cd06260">
    <property type="entry name" value="DUF820-like"/>
    <property type="match status" value="1"/>
</dbReference>
<dbReference type="InterPro" id="IPR012296">
    <property type="entry name" value="Nuclease_put_TT1808"/>
</dbReference>
<dbReference type="Proteomes" id="UP001523216">
    <property type="component" value="Unassembled WGS sequence"/>
</dbReference>
<dbReference type="Gene3D" id="3.90.1570.10">
    <property type="entry name" value="tt1808, chain A"/>
    <property type="match status" value="1"/>
</dbReference>
<comment type="caution">
    <text evidence="2">The sequence shown here is derived from an EMBL/GenBank/DDBJ whole genome shotgun (WGS) entry which is preliminary data.</text>
</comment>
<dbReference type="GO" id="GO:0004519">
    <property type="term" value="F:endonuclease activity"/>
    <property type="evidence" value="ECO:0007669"/>
    <property type="project" value="UniProtKB-KW"/>
</dbReference>
<organism evidence="2 3">
    <name type="scientific">Paractinoplanes hotanensis</name>
    <dbReference type="NCBI Taxonomy" id="2906497"/>
    <lineage>
        <taxon>Bacteria</taxon>
        <taxon>Bacillati</taxon>
        <taxon>Actinomycetota</taxon>
        <taxon>Actinomycetes</taxon>
        <taxon>Micromonosporales</taxon>
        <taxon>Micromonosporaceae</taxon>
        <taxon>Paractinoplanes</taxon>
    </lineage>
</organism>
<evidence type="ECO:0000313" key="3">
    <source>
        <dbReference type="Proteomes" id="UP001523216"/>
    </source>
</evidence>
<reference evidence="2 3" key="1">
    <citation type="submission" date="2022-06" db="EMBL/GenBank/DDBJ databases">
        <title>Actinoplanes abujensis sp. nov., isolated from Nigerian arid soil.</title>
        <authorList>
            <person name="Ding P."/>
        </authorList>
    </citation>
    <scope>NUCLEOTIDE SEQUENCE [LARGE SCALE GENOMIC DNA]</scope>
    <source>
        <strain evidence="3">TRM88002</strain>
    </source>
</reference>
<keyword evidence="2" id="KW-0255">Endonuclease</keyword>
<accession>A0ABT0Y9B4</accession>
<sequence length="196" mass="21634">MGAHDNLPTTEANFDRPGPWAEEEYLALGETTNRIELIDGGLWVSSGPSVAHQGILHVVHAALRPTARAANLKVFKGINVRLGPNRLLIPDLAVVSPEIRVTTVVEAADVTLVGEVASPSSKAMDSGQKWEFYEAAKIDSYLLIEPNMPDYDEVTLRLFRQRRNRYVEVATAKPGEVLIADSPFRIELDTNELVNF</sequence>
<evidence type="ECO:0000259" key="1">
    <source>
        <dbReference type="Pfam" id="PF05685"/>
    </source>
</evidence>
<feature type="domain" description="Putative restriction endonuclease" evidence="1">
    <location>
        <begin position="23"/>
        <end position="187"/>
    </location>
</feature>
<dbReference type="SUPFAM" id="SSF52980">
    <property type="entry name" value="Restriction endonuclease-like"/>
    <property type="match status" value="1"/>
</dbReference>
<dbReference type="RefSeq" id="WP_251802373.1">
    <property type="nucleotide sequence ID" value="NZ_JAMQOL010000049.1"/>
</dbReference>
<evidence type="ECO:0000313" key="2">
    <source>
        <dbReference type="EMBL" id="MCM4082646.1"/>
    </source>
</evidence>
<dbReference type="InterPro" id="IPR008538">
    <property type="entry name" value="Uma2"/>
</dbReference>
<name>A0ABT0Y9B4_9ACTN</name>
<dbReference type="PANTHER" id="PTHR35400">
    <property type="entry name" value="SLR1083 PROTEIN"/>
    <property type="match status" value="1"/>
</dbReference>
<dbReference type="EMBL" id="JAMQOL010000049">
    <property type="protein sequence ID" value="MCM4082646.1"/>
    <property type="molecule type" value="Genomic_DNA"/>
</dbReference>
<keyword evidence="2" id="KW-0378">Hydrolase</keyword>
<gene>
    <name evidence="2" type="ORF">LXN57_34260</name>
</gene>
<dbReference type="Pfam" id="PF05685">
    <property type="entry name" value="Uma2"/>
    <property type="match status" value="1"/>
</dbReference>
<proteinExistence type="predicted"/>
<dbReference type="PANTHER" id="PTHR35400:SF3">
    <property type="entry name" value="SLL1072 PROTEIN"/>
    <property type="match status" value="1"/>
</dbReference>
<dbReference type="InterPro" id="IPR011335">
    <property type="entry name" value="Restrct_endonuc-II-like"/>
</dbReference>
<keyword evidence="2" id="KW-0540">Nuclease</keyword>
<keyword evidence="3" id="KW-1185">Reference proteome</keyword>
<protein>
    <submittedName>
        <fullName evidence="2">Uma2 family endonuclease</fullName>
    </submittedName>
</protein>